<dbReference type="VEuPathDB" id="FungiDB:FUN_017856"/>
<dbReference type="VEuPathDB" id="FungiDB:RhiirA1_460008"/>
<dbReference type="AlphaFoldDB" id="A0A2I1E657"/>
<dbReference type="InterPro" id="IPR001487">
    <property type="entry name" value="Bromodomain"/>
</dbReference>
<dbReference type="PRINTS" id="PR00503">
    <property type="entry name" value="BROMODOMAIN"/>
</dbReference>
<name>A0A2I1E657_9GLOM</name>
<proteinExistence type="predicted"/>
<dbReference type="SMART" id="SM00297">
    <property type="entry name" value="BROMO"/>
    <property type="match status" value="1"/>
</dbReference>
<dbReference type="Pfam" id="PF00439">
    <property type="entry name" value="Bromodomain"/>
    <property type="match status" value="1"/>
</dbReference>
<dbReference type="Proteomes" id="UP000684084">
    <property type="component" value="Unassembled WGS sequence"/>
</dbReference>
<dbReference type="PANTHER" id="PTHR22880">
    <property type="entry name" value="FALZ-RELATED BROMODOMAIN-CONTAINING PROTEINS"/>
    <property type="match status" value="1"/>
</dbReference>
<sequence>MSLIINSYLCKNQLMKYLLHNRTNLSYREFLTEYHDLIYIASFPYISSLPFSNWKTFDDYWADKFLDEANDLIKEKKILKKSTIDILKEKINKERLQQEKYLQIYWQEVIKNYKAENLIPGATYTKKTIRKTLTKDNINPDLMFCYDILYELENTIWAYPFYKFDKKSDIYNQIINPMDLFTINLKLENNQYSNPFEFKYDMNLIFNNCRIINDVESEMHNIGINLKYNFDECWNFYFYQKDGGSNILEQELFSFDLEDDSFDLEDDELEDIEPVNNLNQQLIQQLLSGNIRLEDIQQLLSRNFRLEDIQQLLSRNIRLEDIESEDIESEIIELGDIEEDIEPDIEPEDFLYQNEQEIDIEPDIEPEDFLYQNEQEIPKEVEQEECEDLYQQFFSEDIELENIEPDIELFPEDIESEDIEPNIKPEDFLYQQFFQIESEDIELENKQKEQEIPEEVEQECNENFQIKQQIEEYDKIQIEQEYQNQINHQEIISQINEKIFQIE</sequence>
<dbReference type="VEuPathDB" id="FungiDB:RhiirFUN_019273"/>
<dbReference type="InterPro" id="IPR036427">
    <property type="entry name" value="Bromodomain-like_sf"/>
</dbReference>
<dbReference type="SUPFAM" id="SSF47370">
    <property type="entry name" value="Bromodomain"/>
    <property type="match status" value="1"/>
</dbReference>
<dbReference type="GO" id="GO:0006355">
    <property type="term" value="P:regulation of DNA-templated transcription"/>
    <property type="evidence" value="ECO:0007669"/>
    <property type="project" value="TreeGrafter"/>
</dbReference>
<evidence type="ECO:0000256" key="1">
    <source>
        <dbReference type="ARBA" id="ARBA00023117"/>
    </source>
</evidence>
<comment type="caution">
    <text evidence="2">The sequence shown here is derived from an EMBL/GenBank/DDBJ whole genome shotgun (WGS) entry which is preliminary data.</text>
</comment>
<dbReference type="GO" id="GO:0005634">
    <property type="term" value="C:nucleus"/>
    <property type="evidence" value="ECO:0007669"/>
    <property type="project" value="TreeGrafter"/>
</dbReference>
<dbReference type="EMBL" id="CAGKOT010000036">
    <property type="protein sequence ID" value="CAB5376845.1"/>
    <property type="molecule type" value="Genomic_DNA"/>
</dbReference>
<dbReference type="PANTHER" id="PTHR22880:SF225">
    <property type="entry name" value="BROMODOMAIN-CONTAINING PROTEIN BET-1-RELATED"/>
    <property type="match status" value="1"/>
</dbReference>
<evidence type="ECO:0000313" key="3">
    <source>
        <dbReference type="Proteomes" id="UP000684084"/>
    </source>
</evidence>
<evidence type="ECO:0000313" key="2">
    <source>
        <dbReference type="EMBL" id="CAB5376845.1"/>
    </source>
</evidence>
<dbReference type="PROSITE" id="PS50014">
    <property type="entry name" value="BROMODOMAIN_2"/>
    <property type="match status" value="1"/>
</dbReference>
<protein>
    <submittedName>
        <fullName evidence="2">Uncharacterized protein</fullName>
    </submittedName>
</protein>
<dbReference type="InterPro" id="IPR050935">
    <property type="entry name" value="Bromo_chromatin_reader"/>
</dbReference>
<gene>
    <name evidence="2" type="ORF">CHRIB12_LOCUS15519</name>
</gene>
<organism evidence="2 3">
    <name type="scientific">Rhizophagus irregularis</name>
    <dbReference type="NCBI Taxonomy" id="588596"/>
    <lineage>
        <taxon>Eukaryota</taxon>
        <taxon>Fungi</taxon>
        <taxon>Fungi incertae sedis</taxon>
        <taxon>Mucoromycota</taxon>
        <taxon>Glomeromycotina</taxon>
        <taxon>Glomeromycetes</taxon>
        <taxon>Glomerales</taxon>
        <taxon>Glomeraceae</taxon>
        <taxon>Rhizophagus</taxon>
    </lineage>
</organism>
<dbReference type="Gene3D" id="1.20.920.10">
    <property type="entry name" value="Bromodomain-like"/>
    <property type="match status" value="1"/>
</dbReference>
<dbReference type="OrthoDB" id="2400570at2759"/>
<keyword evidence="1" id="KW-0103">Bromodomain</keyword>
<reference evidence="2" key="1">
    <citation type="submission" date="2020-05" db="EMBL/GenBank/DDBJ databases">
        <authorList>
            <person name="Rincon C."/>
            <person name="Sanders R I."/>
            <person name="Robbins C."/>
            <person name="Chaturvedi A."/>
        </authorList>
    </citation>
    <scope>NUCLEOTIDE SEQUENCE</scope>
    <source>
        <strain evidence="2">CHB12</strain>
    </source>
</reference>
<dbReference type="GO" id="GO:0000785">
    <property type="term" value="C:chromatin"/>
    <property type="evidence" value="ECO:0007669"/>
    <property type="project" value="TreeGrafter"/>
</dbReference>
<dbReference type="GO" id="GO:0006338">
    <property type="term" value="P:chromatin remodeling"/>
    <property type="evidence" value="ECO:0007669"/>
    <property type="project" value="TreeGrafter"/>
</dbReference>
<accession>A0A2I1E657</accession>